<reference evidence="1" key="1">
    <citation type="submission" date="2022-08" db="EMBL/GenBank/DDBJ databases">
        <title>Genome Sequence of Fusarium decemcellulare.</title>
        <authorList>
            <person name="Buettner E."/>
        </authorList>
    </citation>
    <scope>NUCLEOTIDE SEQUENCE</scope>
    <source>
        <strain evidence="1">Babe19</strain>
    </source>
</reference>
<comment type="caution">
    <text evidence="1">The sequence shown here is derived from an EMBL/GenBank/DDBJ whole genome shotgun (WGS) entry which is preliminary data.</text>
</comment>
<organism evidence="1 2">
    <name type="scientific">Fusarium decemcellulare</name>
    <dbReference type="NCBI Taxonomy" id="57161"/>
    <lineage>
        <taxon>Eukaryota</taxon>
        <taxon>Fungi</taxon>
        <taxon>Dikarya</taxon>
        <taxon>Ascomycota</taxon>
        <taxon>Pezizomycotina</taxon>
        <taxon>Sordariomycetes</taxon>
        <taxon>Hypocreomycetidae</taxon>
        <taxon>Hypocreales</taxon>
        <taxon>Nectriaceae</taxon>
        <taxon>Fusarium</taxon>
        <taxon>Fusarium decemcellulare species complex</taxon>
    </lineage>
</organism>
<evidence type="ECO:0000313" key="2">
    <source>
        <dbReference type="Proteomes" id="UP001148629"/>
    </source>
</evidence>
<accession>A0ACC1RIM9</accession>
<evidence type="ECO:0000313" key="1">
    <source>
        <dbReference type="EMBL" id="KAJ3519580.1"/>
    </source>
</evidence>
<keyword evidence="2" id="KW-1185">Reference proteome</keyword>
<dbReference type="Proteomes" id="UP001148629">
    <property type="component" value="Unassembled WGS sequence"/>
</dbReference>
<proteinExistence type="predicted"/>
<sequence length="586" mass="67061">MLGRMPPEVLDNIARQLPKVDLKSLTLVSAYLRRVAAPHLWTSIVVFAPDESNLDKVDLSKFPRSAIRYASHLSFSSSFRSNIKERCIHPREGFPWPPWRSISEPEEYSHTRFGRFCEQAVSILELFKKGQLRSFSWNMGTCIPDQILGTQGILACLNPSLEALSLTTDADCVERQPVDMYGEQLSLAPFHNLKRLCWRAPRREYVVYLDIVLENNAHCLEDFELDMVDWNLFYDYYDTDGLEDELEYGGLFGIRASLSESLFLNLSRLSLSQVEVGPGMIHLFNFHVLRSLTLRKCPGWAKFLDSIQEAELLLRLKTLEVQDYDSDDGAMRSLYLLCLLEISIGLEELYLNIDKWPGALLSLAEISKDQPTLKRFAQYPTVKDDPKLGKSELLATMERRDLPNPLGSLDLEAYGLTCNPRFISFLDQKQTLQSFSTRHTLKVVHIRPVRGMMEDSYLHPVVAGSSRQSSRSDNYSGRSSGKATHEDTWASLPLGLRYEFRPVAKWAFGRQGLASLKLIIFGDFAYECRNGRHNFMLCRSSDGQSNFRCLARESYEWKAVVEEYRNLLESCPSEPLLKMGYPYNSD</sequence>
<dbReference type="EMBL" id="JANRMS010003118">
    <property type="protein sequence ID" value="KAJ3519580.1"/>
    <property type="molecule type" value="Genomic_DNA"/>
</dbReference>
<name>A0ACC1RIM9_9HYPO</name>
<gene>
    <name evidence="1" type="ORF">NM208_g14074</name>
</gene>
<protein>
    <submittedName>
        <fullName evidence="1">Uncharacterized protein</fullName>
    </submittedName>
</protein>